<feature type="compositionally biased region" description="Polar residues" evidence="2">
    <location>
        <begin position="83"/>
        <end position="104"/>
    </location>
</feature>
<dbReference type="AlphaFoldDB" id="G7DZQ5"/>
<reference evidence="4 5" key="2">
    <citation type="journal article" date="2012" name="Open Biol.">
        <title>Characteristics of nucleosomes and linker DNA regions on the genome of the basidiomycete Mixia osmundae revealed by mono- and dinucleosome mapping.</title>
        <authorList>
            <person name="Nishida H."/>
            <person name="Kondo S."/>
            <person name="Matsumoto T."/>
            <person name="Suzuki Y."/>
            <person name="Yoshikawa H."/>
            <person name="Taylor T.D."/>
            <person name="Sugiyama J."/>
        </authorList>
    </citation>
    <scope>NUCLEOTIDE SEQUENCE [LARGE SCALE GENOMIC DNA]</scope>
    <source>
        <strain evidence="5">CBS 9802 / IAM 14324 / JCM 22182 / KY 12970</strain>
    </source>
</reference>
<accession>G7DZQ5</accession>
<feature type="compositionally biased region" description="Polar residues" evidence="2">
    <location>
        <begin position="301"/>
        <end position="318"/>
    </location>
</feature>
<organism evidence="4 5">
    <name type="scientific">Mixia osmundae (strain CBS 9802 / IAM 14324 / JCM 22182 / KY 12970)</name>
    <dbReference type="NCBI Taxonomy" id="764103"/>
    <lineage>
        <taxon>Eukaryota</taxon>
        <taxon>Fungi</taxon>
        <taxon>Dikarya</taxon>
        <taxon>Basidiomycota</taxon>
        <taxon>Pucciniomycotina</taxon>
        <taxon>Mixiomycetes</taxon>
        <taxon>Mixiales</taxon>
        <taxon>Mixiaceae</taxon>
        <taxon>Mixia</taxon>
    </lineage>
</organism>
<evidence type="ECO:0000313" key="5">
    <source>
        <dbReference type="Proteomes" id="UP000009131"/>
    </source>
</evidence>
<feature type="domain" description="Sld7 C-terminal" evidence="3">
    <location>
        <begin position="495"/>
        <end position="560"/>
    </location>
</feature>
<reference evidence="4 5" key="1">
    <citation type="journal article" date="2011" name="J. Gen. Appl. Microbiol.">
        <title>Draft genome sequencing of the enigmatic basidiomycete Mixia osmundae.</title>
        <authorList>
            <person name="Nishida H."/>
            <person name="Nagatsuka Y."/>
            <person name="Sugiyama J."/>
        </authorList>
    </citation>
    <scope>NUCLEOTIDE SEQUENCE [LARGE SCALE GENOMIC DNA]</scope>
    <source>
        <strain evidence="5">CBS 9802 / IAM 14324 / JCM 22182 / KY 12970</strain>
    </source>
</reference>
<feature type="region of interest" description="Disordered" evidence="2">
    <location>
        <begin position="418"/>
        <end position="487"/>
    </location>
</feature>
<feature type="region of interest" description="Disordered" evidence="2">
    <location>
        <begin position="82"/>
        <end position="104"/>
    </location>
</feature>
<feature type="compositionally biased region" description="Polar residues" evidence="2">
    <location>
        <begin position="437"/>
        <end position="461"/>
    </location>
</feature>
<keyword evidence="5" id="KW-1185">Reference proteome</keyword>
<comment type="similarity">
    <text evidence="1">Belongs to the UPF0538 family.</text>
</comment>
<dbReference type="OrthoDB" id="937at2759"/>
<dbReference type="Pfam" id="PF18596">
    <property type="entry name" value="Sld7_C"/>
    <property type="match status" value="1"/>
</dbReference>
<dbReference type="InParanoid" id="G7DZQ5"/>
<protein>
    <recommendedName>
        <fullName evidence="3">Sld7 C-terminal domain-containing protein</fullName>
    </recommendedName>
</protein>
<feature type="compositionally biased region" description="Basic and acidic residues" evidence="2">
    <location>
        <begin position="464"/>
        <end position="484"/>
    </location>
</feature>
<dbReference type="PANTHER" id="PTHR18444">
    <property type="entry name" value="UPF0538 FAMILY MEMBER"/>
    <property type="match status" value="1"/>
</dbReference>
<dbReference type="PANTHER" id="PTHR18444:SF9">
    <property type="entry name" value="UPF0538 PROTEIN C2ORF76"/>
    <property type="match status" value="1"/>
</dbReference>
<name>G7DZQ5_MIXOS</name>
<dbReference type="EMBL" id="BABT02000074">
    <property type="protein sequence ID" value="GAA96065.1"/>
    <property type="molecule type" value="Genomic_DNA"/>
</dbReference>
<dbReference type="eggNOG" id="KOG4147">
    <property type="taxonomic scope" value="Eukaryota"/>
</dbReference>
<feature type="region of interest" description="Disordered" evidence="2">
    <location>
        <begin position="301"/>
        <end position="346"/>
    </location>
</feature>
<evidence type="ECO:0000256" key="2">
    <source>
        <dbReference type="SAM" id="MobiDB-lite"/>
    </source>
</evidence>
<evidence type="ECO:0000256" key="1">
    <source>
        <dbReference type="ARBA" id="ARBA00007176"/>
    </source>
</evidence>
<sequence length="721" mass="79756">MSDSAGPLSAQKRRSGTRLIWRGSIATENGQKLHGLAIIAHGDATSSPSKSGAVADRSEANRVVATPRSSLATLRRPCDRISVTPQVSPPLASSSQTARSYVPTNASPRLAKAVPLSELSLDLEMLRHTTLQVHQVVALGEPTAEEREAVRQAEAGRNKRKDSKRRQLSALIKGKSRQLQEDSQSARIISLTQESMGMYIDPRCPDTVAWFEDRLCRQELIAGEHTTRRGIVLLLGNALTPDLSSKFVIYGQAIDADELASQQPKLQLKLGREIEAKARLPRPDDPLPRESALTMKLRQAGTESLNVQKSAQKSNGKSAQRGIPTDDDIFMSKAGSPQRSLLPTMRDPNVMPIKARLNNTKGAKTLIQPSLAAFVSKPVSRSLPTDRVASNGMVHRKRSRSCLEPHDDIKPGFATLEARERKRSRSISRALSPLDIASQQIRRSHSQTPSILPPSRSQSTIPPDKIKRESSHSLAVHPDRHSREPSVQVTTLEGRNRASLKKLIVNALADRNIKRDHPEFEAYFSVVLNSLKFALRATLSTETLDKIQARSLIDAHLAMYLVTKTRAFFSFARQCMTDSSGVYTDFDARLTNTAASVQDATLTIRVIKSFAYRSTKNLILHHVDLTSTTVGQLKARVILDIQTAPGFKPYRNAKLDTLKLYTKAHGAKTTNLIINMDNDEWILDDDGATLATMGLENETEVSFFGREDYEAFKKDPETKWI</sequence>
<gene>
    <name evidence="4" type="primary">Mo02726</name>
    <name evidence="4" type="ORF">E5Q_02726</name>
</gene>
<evidence type="ECO:0000259" key="3">
    <source>
        <dbReference type="Pfam" id="PF18596"/>
    </source>
</evidence>
<dbReference type="HOGENOM" id="CLU_383600_0_0_1"/>
<dbReference type="Proteomes" id="UP000009131">
    <property type="component" value="Unassembled WGS sequence"/>
</dbReference>
<comment type="caution">
    <text evidence="4">The sequence shown here is derived from an EMBL/GenBank/DDBJ whole genome shotgun (WGS) entry which is preliminary data.</text>
</comment>
<evidence type="ECO:0000313" key="4">
    <source>
        <dbReference type="EMBL" id="GAA96065.1"/>
    </source>
</evidence>
<dbReference type="InterPro" id="IPR018794">
    <property type="entry name" value="UPF0538"/>
</dbReference>
<dbReference type="Pfam" id="PF10209">
    <property type="entry name" value="DUF2340"/>
    <property type="match status" value="1"/>
</dbReference>
<proteinExistence type="inferred from homology"/>
<dbReference type="InterPro" id="IPR041260">
    <property type="entry name" value="Sld7_C"/>
</dbReference>